<accession>A0A8S5RX71</accession>
<feature type="transmembrane region" description="Helical" evidence="1">
    <location>
        <begin position="5"/>
        <end position="22"/>
    </location>
</feature>
<evidence type="ECO:0000256" key="1">
    <source>
        <dbReference type="SAM" id="Phobius"/>
    </source>
</evidence>
<keyword evidence="1" id="KW-0812">Transmembrane</keyword>
<organism evidence="2">
    <name type="scientific">Siphoviridae sp. ctEJG5</name>
    <dbReference type="NCBI Taxonomy" id="2827814"/>
    <lineage>
        <taxon>Viruses</taxon>
        <taxon>Duplodnaviria</taxon>
        <taxon>Heunggongvirae</taxon>
        <taxon>Uroviricota</taxon>
        <taxon>Caudoviricetes</taxon>
    </lineage>
</organism>
<reference evidence="2" key="1">
    <citation type="journal article" date="2021" name="Proc. Natl. Acad. Sci. U.S.A.">
        <title>A Catalog of Tens of Thousands of Viruses from Human Metagenomes Reveals Hidden Associations with Chronic Diseases.</title>
        <authorList>
            <person name="Tisza M.J."/>
            <person name="Buck C.B."/>
        </authorList>
    </citation>
    <scope>NUCLEOTIDE SEQUENCE</scope>
    <source>
        <strain evidence="2">CtEJG5</strain>
    </source>
</reference>
<evidence type="ECO:0000313" key="2">
    <source>
        <dbReference type="EMBL" id="DAF43366.1"/>
    </source>
</evidence>
<feature type="transmembrane region" description="Helical" evidence="1">
    <location>
        <begin position="28"/>
        <end position="44"/>
    </location>
</feature>
<proteinExistence type="predicted"/>
<sequence length="46" mass="5207">MKKYLSLTLGVVNFACIVVNIINQKWDILVINIIACVLVLDNFIND</sequence>
<keyword evidence="1" id="KW-0472">Membrane</keyword>
<protein>
    <submittedName>
        <fullName evidence="2">Uncharacterized protein</fullName>
    </submittedName>
</protein>
<keyword evidence="1" id="KW-1133">Transmembrane helix</keyword>
<name>A0A8S5RX71_9CAUD</name>
<dbReference type="EMBL" id="BK032506">
    <property type="protein sequence ID" value="DAF43366.1"/>
    <property type="molecule type" value="Genomic_DNA"/>
</dbReference>